<dbReference type="Proteomes" id="UP001152447">
    <property type="component" value="Unassembled WGS sequence"/>
</dbReference>
<keyword evidence="2" id="KW-1185">Reference proteome</keyword>
<dbReference type="EMBL" id="CAMAPB010000026">
    <property type="protein sequence ID" value="CAH9059144.1"/>
    <property type="molecule type" value="Genomic_DNA"/>
</dbReference>
<proteinExistence type="predicted"/>
<dbReference type="AlphaFoldDB" id="A0A9W4QYR1"/>
<accession>A0A9W4QYR1</accession>
<evidence type="ECO:0008006" key="3">
    <source>
        <dbReference type="Google" id="ProtNLM"/>
    </source>
</evidence>
<evidence type="ECO:0000313" key="2">
    <source>
        <dbReference type="Proteomes" id="UP001152447"/>
    </source>
</evidence>
<organism evidence="1 2">
    <name type="scientific">Pseudoalteromonas haloplanktis</name>
    <name type="common">Alteromonas haloplanktis</name>
    <dbReference type="NCBI Taxonomy" id="228"/>
    <lineage>
        <taxon>Bacteria</taxon>
        <taxon>Pseudomonadati</taxon>
        <taxon>Pseudomonadota</taxon>
        <taxon>Gammaproteobacteria</taxon>
        <taxon>Alteromonadales</taxon>
        <taxon>Pseudoalteromonadaceae</taxon>
        <taxon>Pseudoalteromonas</taxon>
    </lineage>
</organism>
<sequence>MLNKFLGLQQQKLDKMLAEQTQLQQRSNLEQQRLSQLQQHINSMDKNQQMSSALSLQNLSGMKRILSGLSAQQQARIHDSQQDELRQQQAYSKQMSFTKGIEGIVSNRHRAFQRQAQQQEAKVLDEMISQAHSRTLHK</sequence>
<comment type="caution">
    <text evidence="1">The sequence shown here is derived from an EMBL/GenBank/DDBJ whole genome shotgun (WGS) entry which is preliminary data.</text>
</comment>
<protein>
    <recommendedName>
        <fullName evidence="3">Flagellar FliJ protein</fullName>
    </recommendedName>
</protein>
<dbReference type="InterPro" id="IPR053716">
    <property type="entry name" value="Flag_assembly_chemotaxis_eff"/>
</dbReference>
<dbReference type="RefSeq" id="WP_076921421.1">
    <property type="nucleotide sequence ID" value="NZ_CAMAPB010000026.1"/>
</dbReference>
<reference evidence="1" key="1">
    <citation type="submission" date="2022-07" db="EMBL/GenBank/DDBJ databases">
        <authorList>
            <person name="Criscuolo A."/>
        </authorList>
    </citation>
    <scope>NUCLEOTIDE SEQUENCE</scope>
    <source>
        <strain evidence="1">CIP103197</strain>
    </source>
</reference>
<gene>
    <name evidence="1" type="ORF">PSEHALCIP103_02003</name>
</gene>
<dbReference type="Gene3D" id="1.10.287.1700">
    <property type="match status" value="1"/>
</dbReference>
<name>A0A9W4QYR1_PSEHA</name>
<evidence type="ECO:0000313" key="1">
    <source>
        <dbReference type="EMBL" id="CAH9059144.1"/>
    </source>
</evidence>